<evidence type="ECO:0000256" key="1">
    <source>
        <dbReference type="SAM" id="Phobius"/>
    </source>
</evidence>
<reference evidence="2 3" key="1">
    <citation type="submission" date="2021-11" db="EMBL/GenBank/DDBJ databases">
        <title>Aliifidinibius sp. nov., a new bacterium isolated from saline soil.</title>
        <authorList>
            <person name="Galisteo C."/>
            <person name="De La Haba R."/>
            <person name="Sanchez-Porro C."/>
            <person name="Ventosa A."/>
        </authorList>
    </citation>
    <scope>NUCLEOTIDE SEQUENCE [LARGE SCALE GENOMIC DNA]</scope>
    <source>
        <strain evidence="2 3">KACC 190600</strain>
    </source>
</reference>
<feature type="transmembrane region" description="Helical" evidence="1">
    <location>
        <begin position="61"/>
        <end position="78"/>
    </location>
</feature>
<proteinExistence type="predicted"/>
<sequence>MIVLSGTAIFWFTALGLVIGSLYGLIIKKEGISVIGNIIWGVISSVLTGSLGIWLNFGDGLLFAFMYTIAFLFIVNVFHQHHEEDIYGNSEPRIRLE</sequence>
<name>A0ABT3PUC0_9BACT</name>
<feature type="transmembrane region" description="Helical" evidence="1">
    <location>
        <begin position="34"/>
        <end position="55"/>
    </location>
</feature>
<gene>
    <name evidence="2" type="ORF">LQ318_00875</name>
</gene>
<evidence type="ECO:0000313" key="3">
    <source>
        <dbReference type="Proteomes" id="UP001207337"/>
    </source>
</evidence>
<keyword evidence="1" id="KW-0812">Transmembrane</keyword>
<evidence type="ECO:0008006" key="4">
    <source>
        <dbReference type="Google" id="ProtNLM"/>
    </source>
</evidence>
<evidence type="ECO:0000313" key="2">
    <source>
        <dbReference type="EMBL" id="MCW9711442.1"/>
    </source>
</evidence>
<keyword evidence="3" id="KW-1185">Reference proteome</keyword>
<feature type="transmembrane region" description="Helical" evidence="1">
    <location>
        <begin position="6"/>
        <end position="27"/>
    </location>
</feature>
<comment type="caution">
    <text evidence="2">The sequence shown here is derived from an EMBL/GenBank/DDBJ whole genome shotgun (WGS) entry which is preliminary data.</text>
</comment>
<accession>A0ABT3PUC0</accession>
<keyword evidence="1" id="KW-1133">Transmembrane helix</keyword>
<dbReference type="RefSeq" id="WP_265786661.1">
    <property type="nucleotide sequence ID" value="NZ_BAABRS010000001.1"/>
</dbReference>
<keyword evidence="1" id="KW-0472">Membrane</keyword>
<organism evidence="2 3">
    <name type="scientific">Fodinibius salicampi</name>
    <dbReference type="NCBI Taxonomy" id="1920655"/>
    <lineage>
        <taxon>Bacteria</taxon>
        <taxon>Pseudomonadati</taxon>
        <taxon>Balneolota</taxon>
        <taxon>Balneolia</taxon>
        <taxon>Balneolales</taxon>
        <taxon>Balneolaceae</taxon>
        <taxon>Fodinibius</taxon>
    </lineage>
</organism>
<protein>
    <recommendedName>
        <fullName evidence="4">Membrane protein YeaQ/YmgE, transglycosylase-associated protein family</fullName>
    </recommendedName>
</protein>
<dbReference type="EMBL" id="JAJNDC010000001">
    <property type="protein sequence ID" value="MCW9711442.1"/>
    <property type="molecule type" value="Genomic_DNA"/>
</dbReference>
<dbReference type="Proteomes" id="UP001207337">
    <property type="component" value="Unassembled WGS sequence"/>
</dbReference>